<evidence type="ECO:0000313" key="17">
    <source>
        <dbReference type="EMBL" id="TFK28739.1"/>
    </source>
</evidence>
<feature type="compositionally biased region" description="Acidic residues" evidence="14">
    <location>
        <begin position="365"/>
        <end position="380"/>
    </location>
</feature>
<keyword evidence="5" id="KW-0146">Chitin degradation</keyword>
<feature type="compositionally biased region" description="Polar residues" evidence="14">
    <location>
        <begin position="408"/>
        <end position="419"/>
    </location>
</feature>
<dbReference type="SUPFAM" id="SSF88713">
    <property type="entry name" value="Glycoside hydrolase/deacetylase"/>
    <property type="match status" value="1"/>
</dbReference>
<feature type="signal peptide" evidence="15">
    <location>
        <begin position="1"/>
        <end position="15"/>
    </location>
</feature>
<dbReference type="PANTHER" id="PTHR10587">
    <property type="entry name" value="GLYCOSYL TRANSFERASE-RELATED"/>
    <property type="match status" value="1"/>
</dbReference>
<proteinExistence type="predicted"/>
<dbReference type="GO" id="GO:0098552">
    <property type="term" value="C:side of membrane"/>
    <property type="evidence" value="ECO:0007669"/>
    <property type="project" value="UniProtKB-KW"/>
</dbReference>
<evidence type="ECO:0000313" key="18">
    <source>
        <dbReference type="Proteomes" id="UP000307440"/>
    </source>
</evidence>
<keyword evidence="15" id="KW-0732">Signal</keyword>
<dbReference type="EMBL" id="ML210153">
    <property type="protein sequence ID" value="TFK28739.1"/>
    <property type="molecule type" value="Genomic_DNA"/>
</dbReference>
<evidence type="ECO:0000256" key="15">
    <source>
        <dbReference type="SAM" id="SignalP"/>
    </source>
</evidence>
<comment type="subcellular location">
    <subcellularLocation>
        <location evidence="2">Cell membrane</location>
        <topology evidence="2">Lipid-anchor</topology>
        <topology evidence="2">GPI-anchor</topology>
    </subcellularLocation>
</comment>
<evidence type="ECO:0000256" key="1">
    <source>
        <dbReference type="ARBA" id="ARBA00001941"/>
    </source>
</evidence>
<evidence type="ECO:0000256" key="14">
    <source>
        <dbReference type="SAM" id="MobiDB-lite"/>
    </source>
</evidence>
<dbReference type="STRING" id="230819.A0A5C3L6U4"/>
<evidence type="ECO:0000256" key="6">
    <source>
        <dbReference type="ARBA" id="ARBA00023136"/>
    </source>
</evidence>
<dbReference type="PROSITE" id="PS51677">
    <property type="entry name" value="NODB"/>
    <property type="match status" value="1"/>
</dbReference>
<dbReference type="PANTHER" id="PTHR10587:SF135">
    <property type="entry name" value="CHITIN DEACETYLASE 3"/>
    <property type="match status" value="1"/>
</dbReference>
<protein>
    <recommendedName>
        <fullName evidence="12">chitin deacetylase</fullName>
        <ecNumber evidence="12">3.5.1.41</ecNumber>
    </recommendedName>
</protein>
<dbReference type="GO" id="GO:0000272">
    <property type="term" value="P:polysaccharide catabolic process"/>
    <property type="evidence" value="ECO:0007669"/>
    <property type="project" value="UniProtKB-KW"/>
</dbReference>
<evidence type="ECO:0000256" key="10">
    <source>
        <dbReference type="ARBA" id="ARBA00023316"/>
    </source>
</evidence>
<dbReference type="GO" id="GO:0004099">
    <property type="term" value="F:chitin deacetylase activity"/>
    <property type="evidence" value="ECO:0007669"/>
    <property type="project" value="UniProtKB-EC"/>
</dbReference>
<feature type="domain" description="NodB homology" evidence="16">
    <location>
        <begin position="147"/>
        <end position="333"/>
    </location>
</feature>
<feature type="compositionally biased region" description="Polar residues" evidence="14">
    <location>
        <begin position="384"/>
        <end position="395"/>
    </location>
</feature>
<dbReference type="InterPro" id="IPR011330">
    <property type="entry name" value="Glyco_hydro/deAcase_b/a-brl"/>
</dbReference>
<evidence type="ECO:0000256" key="4">
    <source>
        <dbReference type="ARBA" id="ARBA00022622"/>
    </source>
</evidence>
<dbReference type="GO" id="GO:0071555">
    <property type="term" value="P:cell wall organization"/>
    <property type="evidence" value="ECO:0007669"/>
    <property type="project" value="UniProtKB-KW"/>
</dbReference>
<evidence type="ECO:0000256" key="2">
    <source>
        <dbReference type="ARBA" id="ARBA00004609"/>
    </source>
</evidence>
<dbReference type="GO" id="GO:0005886">
    <property type="term" value="C:plasma membrane"/>
    <property type="evidence" value="ECO:0007669"/>
    <property type="project" value="UniProtKB-SubCell"/>
</dbReference>
<keyword evidence="10" id="KW-0961">Cell wall biogenesis/degradation</keyword>
<gene>
    <name evidence="17" type="ORF">FA15DRAFT_664775</name>
</gene>
<keyword evidence="17" id="KW-0378">Hydrolase</keyword>
<evidence type="ECO:0000256" key="13">
    <source>
        <dbReference type="ARBA" id="ARBA00048494"/>
    </source>
</evidence>
<dbReference type="Proteomes" id="UP000307440">
    <property type="component" value="Unassembled WGS sequence"/>
</dbReference>
<dbReference type="EC" id="3.5.1.41" evidence="12"/>
<evidence type="ECO:0000256" key="9">
    <source>
        <dbReference type="ARBA" id="ARBA00023288"/>
    </source>
</evidence>
<dbReference type="GO" id="GO:0009272">
    <property type="term" value="P:fungal-type cell wall biogenesis"/>
    <property type="evidence" value="ECO:0007669"/>
    <property type="project" value="UniProtKB-ARBA"/>
</dbReference>
<evidence type="ECO:0000256" key="12">
    <source>
        <dbReference type="ARBA" id="ARBA00024056"/>
    </source>
</evidence>
<dbReference type="Pfam" id="PF01522">
    <property type="entry name" value="Polysacc_deac_1"/>
    <property type="match status" value="1"/>
</dbReference>
<feature type="chain" id="PRO_5023041656" description="chitin deacetylase" evidence="15">
    <location>
        <begin position="16"/>
        <end position="441"/>
    </location>
</feature>
<sequence>MRISCFLAFLPVVASVFVPPNQHSDHEHLDRRALPKRWFQDEEHSARSLFKRATDDGVDYPTVGSAEWRARYPRDRNFDVDALPQEWVDALAEAVEAGRIPDIPRTTMPTADGNPVYPPQFNPVSINVCSTTYKCVHPEDIWDAPAGVFSSSFDDGPYPTSGRLIEFLAAHNVRTTHFMIGVHILAHPDEFMDAFEGDNDLAVHTWSHLRMTTLDNLNVLGQLGWTMQVIHDSTGGRVPRYWRPPYGDSDNRVRAIAKEVFGMDTVIWNQDPQDWRLAAGQTTAQAIHAQIEGWLQGPKTTGLMVLQHEITDGTVDIFMSIFPLIAQNGWEFESVASCVNDGRSYQNAEGSQSDDVVLADILALPDDDSDPSTTDSEGDPSETAGPNPTNTKLAPTLSATHAPLAPTPDSNPQSTGSRNVPSLAVQAWTVSLGLGAAVLLL</sequence>
<organism evidence="17 18">
    <name type="scientific">Coprinopsis marcescibilis</name>
    <name type="common">Agaric fungus</name>
    <name type="synonym">Psathyrella marcescibilis</name>
    <dbReference type="NCBI Taxonomy" id="230819"/>
    <lineage>
        <taxon>Eukaryota</taxon>
        <taxon>Fungi</taxon>
        <taxon>Dikarya</taxon>
        <taxon>Basidiomycota</taxon>
        <taxon>Agaricomycotina</taxon>
        <taxon>Agaricomycetes</taxon>
        <taxon>Agaricomycetidae</taxon>
        <taxon>Agaricales</taxon>
        <taxon>Agaricineae</taxon>
        <taxon>Psathyrellaceae</taxon>
        <taxon>Coprinopsis</taxon>
    </lineage>
</organism>
<keyword evidence="7" id="KW-0119">Carbohydrate metabolism</keyword>
<evidence type="ECO:0000256" key="3">
    <source>
        <dbReference type="ARBA" id="ARBA00022475"/>
    </source>
</evidence>
<dbReference type="InterPro" id="IPR050248">
    <property type="entry name" value="Polysacc_deacetylase_ArnD"/>
</dbReference>
<keyword evidence="4" id="KW-0325">Glycoprotein</keyword>
<comment type="catalytic activity">
    <reaction evidence="13">
        <text>[(1-&gt;4)-N-acetyl-beta-D-glucosaminyl](n) + n H2O = chitosan + n acetate</text>
        <dbReference type="Rhea" id="RHEA:10464"/>
        <dbReference type="Rhea" id="RHEA-COMP:9593"/>
        <dbReference type="Rhea" id="RHEA-COMP:9597"/>
        <dbReference type="ChEBI" id="CHEBI:15377"/>
        <dbReference type="ChEBI" id="CHEBI:17029"/>
        <dbReference type="ChEBI" id="CHEBI:30089"/>
        <dbReference type="ChEBI" id="CHEBI:57704"/>
        <dbReference type="EC" id="3.5.1.41"/>
    </reaction>
    <physiologicalReaction direction="left-to-right" evidence="13">
        <dbReference type="Rhea" id="RHEA:10465"/>
    </physiologicalReaction>
</comment>
<dbReference type="GO" id="GO:0006032">
    <property type="term" value="P:chitin catabolic process"/>
    <property type="evidence" value="ECO:0007669"/>
    <property type="project" value="UniProtKB-KW"/>
</dbReference>
<feature type="region of interest" description="Disordered" evidence="14">
    <location>
        <begin position="364"/>
        <end position="395"/>
    </location>
</feature>
<keyword evidence="11" id="KW-0624">Polysaccharide degradation</keyword>
<evidence type="ECO:0000259" key="16">
    <source>
        <dbReference type="PROSITE" id="PS51677"/>
    </source>
</evidence>
<keyword evidence="8" id="KW-0170">Cobalt</keyword>
<keyword evidence="6" id="KW-0472">Membrane</keyword>
<evidence type="ECO:0000256" key="11">
    <source>
        <dbReference type="ARBA" id="ARBA00023326"/>
    </source>
</evidence>
<comment type="cofactor">
    <cofactor evidence="1">
        <name>Co(2+)</name>
        <dbReference type="ChEBI" id="CHEBI:48828"/>
    </cofactor>
</comment>
<dbReference type="OrthoDB" id="407355at2759"/>
<feature type="region of interest" description="Disordered" evidence="14">
    <location>
        <begin position="400"/>
        <end position="419"/>
    </location>
</feature>
<evidence type="ECO:0000256" key="7">
    <source>
        <dbReference type="ARBA" id="ARBA00023277"/>
    </source>
</evidence>
<evidence type="ECO:0000256" key="5">
    <source>
        <dbReference type="ARBA" id="ARBA00023024"/>
    </source>
</evidence>
<reference evidence="17 18" key="1">
    <citation type="journal article" date="2019" name="Nat. Ecol. Evol.">
        <title>Megaphylogeny resolves global patterns of mushroom evolution.</title>
        <authorList>
            <person name="Varga T."/>
            <person name="Krizsan K."/>
            <person name="Foldi C."/>
            <person name="Dima B."/>
            <person name="Sanchez-Garcia M."/>
            <person name="Sanchez-Ramirez S."/>
            <person name="Szollosi G.J."/>
            <person name="Szarkandi J.G."/>
            <person name="Papp V."/>
            <person name="Albert L."/>
            <person name="Andreopoulos W."/>
            <person name="Angelini C."/>
            <person name="Antonin V."/>
            <person name="Barry K.W."/>
            <person name="Bougher N.L."/>
            <person name="Buchanan P."/>
            <person name="Buyck B."/>
            <person name="Bense V."/>
            <person name="Catcheside P."/>
            <person name="Chovatia M."/>
            <person name="Cooper J."/>
            <person name="Damon W."/>
            <person name="Desjardin D."/>
            <person name="Finy P."/>
            <person name="Geml J."/>
            <person name="Haridas S."/>
            <person name="Hughes K."/>
            <person name="Justo A."/>
            <person name="Karasinski D."/>
            <person name="Kautmanova I."/>
            <person name="Kiss B."/>
            <person name="Kocsube S."/>
            <person name="Kotiranta H."/>
            <person name="LaButti K.M."/>
            <person name="Lechner B.E."/>
            <person name="Liimatainen K."/>
            <person name="Lipzen A."/>
            <person name="Lukacs Z."/>
            <person name="Mihaltcheva S."/>
            <person name="Morgado L.N."/>
            <person name="Niskanen T."/>
            <person name="Noordeloos M.E."/>
            <person name="Ohm R.A."/>
            <person name="Ortiz-Santana B."/>
            <person name="Ovrebo C."/>
            <person name="Racz N."/>
            <person name="Riley R."/>
            <person name="Savchenko A."/>
            <person name="Shiryaev A."/>
            <person name="Soop K."/>
            <person name="Spirin V."/>
            <person name="Szebenyi C."/>
            <person name="Tomsovsky M."/>
            <person name="Tulloss R.E."/>
            <person name="Uehling J."/>
            <person name="Grigoriev I.V."/>
            <person name="Vagvolgyi C."/>
            <person name="Papp T."/>
            <person name="Martin F.M."/>
            <person name="Miettinen O."/>
            <person name="Hibbett D.S."/>
            <person name="Nagy L.G."/>
        </authorList>
    </citation>
    <scope>NUCLEOTIDE SEQUENCE [LARGE SCALE GENOMIC DNA]</scope>
    <source>
        <strain evidence="17 18">CBS 121175</strain>
    </source>
</reference>
<dbReference type="AlphaFoldDB" id="A0A5C3L6U4"/>
<name>A0A5C3L6U4_COPMA</name>
<evidence type="ECO:0000256" key="8">
    <source>
        <dbReference type="ARBA" id="ARBA00023285"/>
    </source>
</evidence>
<dbReference type="InterPro" id="IPR002509">
    <property type="entry name" value="NODB_dom"/>
</dbReference>
<keyword evidence="4" id="KW-0336">GPI-anchor</keyword>
<keyword evidence="9" id="KW-0449">Lipoprotein</keyword>
<keyword evidence="18" id="KW-1185">Reference proteome</keyword>
<keyword evidence="3" id="KW-1003">Cell membrane</keyword>
<dbReference type="Gene3D" id="3.20.20.370">
    <property type="entry name" value="Glycoside hydrolase/deacetylase"/>
    <property type="match status" value="1"/>
</dbReference>
<accession>A0A5C3L6U4</accession>